<dbReference type="EMBL" id="CADCXU010009070">
    <property type="protein sequence ID" value="CAA9999911.1"/>
    <property type="molecule type" value="Genomic_DNA"/>
</dbReference>
<accession>A0A6H5GAQ5</accession>
<dbReference type="AlphaFoldDB" id="A0A6H5GAQ5"/>
<keyword evidence="2" id="KW-1185">Reference proteome</keyword>
<protein>
    <submittedName>
        <fullName evidence="1">Uncharacterized protein</fullName>
    </submittedName>
</protein>
<reference evidence="1 2" key="1">
    <citation type="submission" date="2020-02" db="EMBL/GenBank/DDBJ databases">
        <authorList>
            <person name="Ferguson B K."/>
        </authorList>
    </citation>
    <scope>NUCLEOTIDE SEQUENCE [LARGE SCALE GENOMIC DNA]</scope>
</reference>
<dbReference type="Proteomes" id="UP000479000">
    <property type="component" value="Unassembled WGS sequence"/>
</dbReference>
<proteinExistence type="predicted"/>
<evidence type="ECO:0000313" key="2">
    <source>
        <dbReference type="Proteomes" id="UP000479000"/>
    </source>
</evidence>
<organism evidence="1 2">
    <name type="scientific">Nesidiocoris tenuis</name>
    <dbReference type="NCBI Taxonomy" id="355587"/>
    <lineage>
        <taxon>Eukaryota</taxon>
        <taxon>Metazoa</taxon>
        <taxon>Ecdysozoa</taxon>
        <taxon>Arthropoda</taxon>
        <taxon>Hexapoda</taxon>
        <taxon>Insecta</taxon>
        <taxon>Pterygota</taxon>
        <taxon>Neoptera</taxon>
        <taxon>Paraneoptera</taxon>
        <taxon>Hemiptera</taxon>
        <taxon>Heteroptera</taxon>
        <taxon>Panheteroptera</taxon>
        <taxon>Cimicomorpha</taxon>
        <taxon>Miridae</taxon>
        <taxon>Dicyphina</taxon>
        <taxon>Nesidiocoris</taxon>
    </lineage>
</organism>
<gene>
    <name evidence="1" type="ORF">NTEN_LOCUS6133</name>
</gene>
<evidence type="ECO:0000313" key="1">
    <source>
        <dbReference type="EMBL" id="CAA9999911.1"/>
    </source>
</evidence>
<name>A0A6H5GAQ5_9HEMI</name>
<sequence length="98" mass="11100">MSRVRPDDQSTKRINKLLMITLSKILLAIDEQALMKWHSQGSLTVQLDILISQKSIIPVRKCARVNLASALFHRDLLLLPLFKSCAGWLKKCSGIQDE</sequence>